<keyword evidence="1" id="KW-0472">Membrane</keyword>
<evidence type="ECO:0000313" key="3">
    <source>
        <dbReference type="Proteomes" id="UP000192575"/>
    </source>
</evidence>
<gene>
    <name evidence="2" type="ORF">B6U56_04775</name>
</gene>
<sequence length="125" mass="14202">MSKKVRMIVVNFIIIKACIVALLIAELLGLSFYLCYKDLVEKSKEENGLTPYSIISIILLNELSCFIAIILIGGIMVLIFGGDFVILTIKEHLLGIFILSLLCAINSHLMSNSRFFKKYFEKYFK</sequence>
<feature type="transmembrane region" description="Helical" evidence="1">
    <location>
        <begin position="12"/>
        <end position="34"/>
    </location>
</feature>
<evidence type="ECO:0000256" key="1">
    <source>
        <dbReference type="SAM" id="Phobius"/>
    </source>
</evidence>
<organism evidence="2 3">
    <name type="scientific">Ligilactobacillus salivarius</name>
    <dbReference type="NCBI Taxonomy" id="1624"/>
    <lineage>
        <taxon>Bacteria</taxon>
        <taxon>Bacillati</taxon>
        <taxon>Bacillota</taxon>
        <taxon>Bacilli</taxon>
        <taxon>Lactobacillales</taxon>
        <taxon>Lactobacillaceae</taxon>
        <taxon>Ligilactobacillus</taxon>
    </lineage>
</organism>
<dbReference type="AlphaFoldDB" id="A0A1V9Q1X2"/>
<dbReference type="EMBL" id="NBEF01000017">
    <property type="protein sequence ID" value="OQQ90602.1"/>
    <property type="molecule type" value="Genomic_DNA"/>
</dbReference>
<dbReference type="RefSeq" id="WP_081534510.1">
    <property type="nucleotide sequence ID" value="NZ_JAEHNU010000008.1"/>
</dbReference>
<protein>
    <submittedName>
        <fullName evidence="2">Uncharacterized protein</fullName>
    </submittedName>
</protein>
<keyword evidence="1" id="KW-0812">Transmembrane</keyword>
<proteinExistence type="predicted"/>
<evidence type="ECO:0000313" key="2">
    <source>
        <dbReference type="EMBL" id="OQQ90602.1"/>
    </source>
</evidence>
<keyword evidence="1" id="KW-1133">Transmembrane helix</keyword>
<feature type="transmembrane region" description="Helical" evidence="1">
    <location>
        <begin position="54"/>
        <end position="80"/>
    </location>
</feature>
<reference evidence="2 3" key="1">
    <citation type="submission" date="2017-03" db="EMBL/GenBank/DDBJ databases">
        <title>Phylogenomics and comparative genomics of Lactobacillus salivarius, a mammalian gut commensal.</title>
        <authorList>
            <person name="Harris H.M."/>
        </authorList>
    </citation>
    <scope>NUCLEOTIDE SEQUENCE [LARGE SCALE GENOMIC DNA]</scope>
    <source>
        <strain evidence="2 3">JCM 1047</strain>
    </source>
</reference>
<accession>A0A1V9Q1X2</accession>
<dbReference type="Proteomes" id="UP000192575">
    <property type="component" value="Unassembled WGS sequence"/>
</dbReference>
<name>A0A1V9Q1X2_9LACO</name>
<feature type="transmembrane region" description="Helical" evidence="1">
    <location>
        <begin position="92"/>
        <end position="110"/>
    </location>
</feature>
<comment type="caution">
    <text evidence="2">The sequence shown here is derived from an EMBL/GenBank/DDBJ whole genome shotgun (WGS) entry which is preliminary data.</text>
</comment>